<gene>
    <name evidence="2" type="ORF">FJU08_01635</name>
</gene>
<dbReference type="GO" id="GO:0008270">
    <property type="term" value="F:zinc ion binding"/>
    <property type="evidence" value="ECO:0007669"/>
    <property type="project" value="InterPro"/>
</dbReference>
<dbReference type="PANTHER" id="PTHR43844">
    <property type="entry name" value="METHIONINE SYNTHASE"/>
    <property type="match status" value="1"/>
</dbReference>
<sequence length="379" mass="41850">MTVIRAEVVGSLLRPDWLKRARSQWQAGDIDHAEFKRIEDRAVREALAIQEEAGVDIVTDGEQRRTTFFGYLTDALSGIDFTDSHDFDGIEWQPADDCCASPRKRDDGTSVHAVKLPVVTEKLARSRALSVEEFAFLRAATDRPVKITLPSPLMAWSFYSPKQSGDAYADIFDMFTDVARLIREEVEELAALGCTYVQIDAPELAILIDPDVRERVRSRNGLDTARLLVDGVAALDEAVAGVSGITKCLHICRGNNAGSFFAKGGYETISRAVFAGTKNYDLFSLEYDDHRSGSFEPLRDIPDDKGVILGLISTKLPALEKLDELEARVEEAARVFPKDQLRVSPQCGFASTWEGNPLTPADQAAKLGLVKTLAQRIWG</sequence>
<dbReference type="EMBL" id="VHLG01000001">
    <property type="protein sequence ID" value="TPW33289.1"/>
    <property type="molecule type" value="Genomic_DNA"/>
</dbReference>
<dbReference type="GO" id="GO:0009086">
    <property type="term" value="P:methionine biosynthetic process"/>
    <property type="evidence" value="ECO:0007669"/>
    <property type="project" value="InterPro"/>
</dbReference>
<reference evidence="2 3" key="1">
    <citation type="submission" date="2019-06" db="EMBL/GenBank/DDBJ databases">
        <authorList>
            <person name="Li M."/>
        </authorList>
    </citation>
    <scope>NUCLEOTIDE SEQUENCE [LARGE SCALE GENOMIC DNA]</scope>
    <source>
        <strain evidence="2 3">BGMRC2036</strain>
    </source>
</reference>
<evidence type="ECO:0000259" key="1">
    <source>
        <dbReference type="Pfam" id="PF01717"/>
    </source>
</evidence>
<dbReference type="InterPro" id="IPR038071">
    <property type="entry name" value="UROD/MetE-like_sf"/>
</dbReference>
<dbReference type="RefSeq" id="WP_141147227.1">
    <property type="nucleotide sequence ID" value="NZ_VHLG01000001.1"/>
</dbReference>
<dbReference type="Pfam" id="PF01717">
    <property type="entry name" value="Meth_synt_2"/>
    <property type="match status" value="2"/>
</dbReference>
<dbReference type="AlphaFoldDB" id="A0A506UIZ2"/>
<accession>A0A506UIZ2</accession>
<dbReference type="OrthoDB" id="6430685at2"/>
<proteinExistence type="predicted"/>
<feature type="domain" description="Cobalamin-independent methionine synthase MetE C-terminal/archaeal" evidence="1">
    <location>
        <begin position="9"/>
        <end position="86"/>
    </location>
</feature>
<evidence type="ECO:0000313" key="3">
    <source>
        <dbReference type="Proteomes" id="UP000318801"/>
    </source>
</evidence>
<dbReference type="Gene3D" id="3.20.20.210">
    <property type="match status" value="1"/>
</dbReference>
<keyword evidence="3" id="KW-1185">Reference proteome</keyword>
<dbReference type="SUPFAM" id="SSF51726">
    <property type="entry name" value="UROD/MetE-like"/>
    <property type="match status" value="1"/>
</dbReference>
<evidence type="ECO:0000313" key="2">
    <source>
        <dbReference type="EMBL" id="TPW33289.1"/>
    </source>
</evidence>
<dbReference type="InterPro" id="IPR002629">
    <property type="entry name" value="Met_Synth_C/arc"/>
</dbReference>
<dbReference type="Proteomes" id="UP000318801">
    <property type="component" value="Unassembled WGS sequence"/>
</dbReference>
<dbReference type="GO" id="GO:0003871">
    <property type="term" value="F:5-methyltetrahydropteroyltriglutamate-homocysteine S-methyltransferase activity"/>
    <property type="evidence" value="ECO:0007669"/>
    <property type="project" value="InterPro"/>
</dbReference>
<organism evidence="2 3">
    <name type="scientific">Martelella alba</name>
    <dbReference type="NCBI Taxonomy" id="2590451"/>
    <lineage>
        <taxon>Bacteria</taxon>
        <taxon>Pseudomonadati</taxon>
        <taxon>Pseudomonadota</taxon>
        <taxon>Alphaproteobacteria</taxon>
        <taxon>Hyphomicrobiales</taxon>
        <taxon>Aurantimonadaceae</taxon>
        <taxon>Martelella</taxon>
    </lineage>
</organism>
<feature type="domain" description="Cobalamin-independent methionine synthase MetE C-terminal/archaeal" evidence="1">
    <location>
        <begin position="113"/>
        <end position="351"/>
    </location>
</feature>
<protein>
    <submittedName>
        <fullName evidence="2">Cobalamin-independent methionine synthase II family protein</fullName>
    </submittedName>
</protein>
<comment type="caution">
    <text evidence="2">The sequence shown here is derived from an EMBL/GenBank/DDBJ whole genome shotgun (WGS) entry which is preliminary data.</text>
</comment>
<name>A0A506UIZ2_9HYPH</name>
<dbReference type="PANTHER" id="PTHR43844:SF1">
    <property type="entry name" value="METHIONINE SYNTHASE"/>
    <property type="match status" value="1"/>
</dbReference>
<dbReference type="CDD" id="cd03311">
    <property type="entry name" value="CIMS_C_terminal_like"/>
    <property type="match status" value="1"/>
</dbReference>